<gene>
    <name evidence="3" type="ORF">AZF00_12345</name>
</gene>
<dbReference type="InterPro" id="IPR010982">
    <property type="entry name" value="Lambda_DNA-bd_dom_sf"/>
</dbReference>
<dbReference type="KEGG" id="zal:AZF00_12345"/>
<accession>A0A127M707</accession>
<dbReference type="EMBL" id="CP014544">
    <property type="protein sequence ID" value="AMO69044.1"/>
    <property type="molecule type" value="Genomic_DNA"/>
</dbReference>
<dbReference type="Gene3D" id="1.10.260.40">
    <property type="entry name" value="lambda repressor-like DNA-binding domains"/>
    <property type="match status" value="1"/>
</dbReference>
<feature type="domain" description="Cytoskeleton protein RodZ-like C-terminal" evidence="2">
    <location>
        <begin position="189"/>
        <end position="258"/>
    </location>
</feature>
<protein>
    <recommendedName>
        <fullName evidence="2">Cytoskeleton protein RodZ-like C-terminal domain-containing protein</fullName>
    </recommendedName>
</protein>
<evidence type="ECO:0000313" key="3">
    <source>
        <dbReference type="EMBL" id="AMO69044.1"/>
    </source>
</evidence>
<dbReference type="STRING" id="1470434.AZF00_12345"/>
<dbReference type="Proteomes" id="UP000074119">
    <property type="component" value="Chromosome"/>
</dbReference>
<dbReference type="InterPro" id="IPR025194">
    <property type="entry name" value="RodZ-like_C"/>
</dbReference>
<feature type="transmembrane region" description="Helical" evidence="1">
    <location>
        <begin position="110"/>
        <end position="129"/>
    </location>
</feature>
<keyword evidence="1" id="KW-0812">Transmembrane</keyword>
<dbReference type="GO" id="GO:0003677">
    <property type="term" value="F:DNA binding"/>
    <property type="evidence" value="ECO:0007669"/>
    <property type="project" value="InterPro"/>
</dbReference>
<keyword evidence="1" id="KW-0472">Membrane</keyword>
<dbReference type="Pfam" id="PF13464">
    <property type="entry name" value="RodZ_C"/>
    <property type="match status" value="1"/>
</dbReference>
<dbReference type="RefSeq" id="WP_008248916.1">
    <property type="nucleotide sequence ID" value="NZ_CP014544.1"/>
</dbReference>
<dbReference type="AlphaFoldDB" id="A0A127M707"/>
<name>A0A127M707_9GAMM</name>
<evidence type="ECO:0000256" key="1">
    <source>
        <dbReference type="SAM" id="Phobius"/>
    </source>
</evidence>
<reference evidence="3 4" key="1">
    <citation type="submission" date="2015-12" db="EMBL/GenBank/DDBJ databases">
        <authorList>
            <person name="Shamseldin A."/>
            <person name="Moawad H."/>
            <person name="Abd El-Rahim W.M."/>
            <person name="Sadowsky M.J."/>
        </authorList>
    </citation>
    <scope>NUCLEOTIDE SEQUENCE [LARGE SCALE GENOMIC DNA]</scope>
    <source>
        <strain evidence="3 4">SM2</strain>
    </source>
</reference>
<evidence type="ECO:0000259" key="2">
    <source>
        <dbReference type="Pfam" id="PF13464"/>
    </source>
</evidence>
<sequence length="263" mass="28981">MPGKDDYYPGPPGSVLHDARMSAGKSVLETAEALNLLNSYVEALENNDYSRFNSPLFARGYIKSYARYMGLDEEPLLKDCDRICRREEDNKDQTPTRPQGIAKAPGNAPLISALLISIFLWCVAIWVFGGKPEPELAINVLAERFAPLSAIKVEPSLGEVLLGSEGDELSVETPISQHSGPAQAAELKFEFVEAVWLELRDFQNNIVVSGVQEKGEKLRFDVQGPVTISLAYWPAVISEYNGQKIELKSLVNSNAVRVQVGEL</sequence>
<dbReference type="InterPro" id="IPR050400">
    <property type="entry name" value="Bact_Cytoskel_RodZ"/>
</dbReference>
<dbReference type="PANTHER" id="PTHR34475">
    <property type="match status" value="1"/>
</dbReference>
<evidence type="ECO:0000313" key="4">
    <source>
        <dbReference type="Proteomes" id="UP000074119"/>
    </source>
</evidence>
<proteinExistence type="predicted"/>
<organism evidence="3 4">
    <name type="scientific">Zhongshania aliphaticivorans</name>
    <dbReference type="NCBI Taxonomy" id="1470434"/>
    <lineage>
        <taxon>Bacteria</taxon>
        <taxon>Pseudomonadati</taxon>
        <taxon>Pseudomonadota</taxon>
        <taxon>Gammaproteobacteria</taxon>
        <taxon>Cellvibrionales</taxon>
        <taxon>Spongiibacteraceae</taxon>
        <taxon>Zhongshania</taxon>
    </lineage>
</organism>
<dbReference type="Pfam" id="PF13413">
    <property type="entry name" value="HTH_25"/>
    <property type="match status" value="1"/>
</dbReference>
<keyword evidence="1" id="KW-1133">Transmembrane helix</keyword>
<dbReference type="PANTHER" id="PTHR34475:SF1">
    <property type="entry name" value="CYTOSKELETON PROTEIN RODZ"/>
    <property type="match status" value="1"/>
</dbReference>